<dbReference type="AlphaFoldDB" id="A0A0D2J094"/>
<evidence type="ECO:0000256" key="1">
    <source>
        <dbReference type="SAM" id="MobiDB-lite"/>
    </source>
</evidence>
<dbReference type="HOGENOM" id="CLU_060150_0_0_1"/>
<dbReference type="VEuPathDB" id="FungiDB:Z518_00109"/>
<dbReference type="Gene3D" id="2.20.70.10">
    <property type="match status" value="1"/>
</dbReference>
<dbReference type="InterPro" id="IPR036020">
    <property type="entry name" value="WW_dom_sf"/>
</dbReference>
<feature type="compositionally biased region" description="Basic and acidic residues" evidence="1">
    <location>
        <begin position="73"/>
        <end position="109"/>
    </location>
</feature>
<dbReference type="SUPFAM" id="SSF51045">
    <property type="entry name" value="WW domain"/>
    <property type="match status" value="1"/>
</dbReference>
<feature type="compositionally biased region" description="Gly residues" evidence="1">
    <location>
        <begin position="203"/>
        <end position="225"/>
    </location>
</feature>
<feature type="region of interest" description="Disordered" evidence="1">
    <location>
        <begin position="38"/>
        <end position="230"/>
    </location>
</feature>
<dbReference type="GeneID" id="25288180"/>
<dbReference type="SMART" id="SM00456">
    <property type="entry name" value="WW"/>
    <property type="match status" value="1"/>
</dbReference>
<evidence type="ECO:0000259" key="2">
    <source>
        <dbReference type="PROSITE" id="PS50020"/>
    </source>
</evidence>
<feature type="compositionally biased region" description="Pro residues" evidence="1">
    <location>
        <begin position="182"/>
        <end position="199"/>
    </location>
</feature>
<dbReference type="Pfam" id="PF00397">
    <property type="entry name" value="WW"/>
    <property type="match status" value="1"/>
</dbReference>
<dbReference type="OrthoDB" id="2530521at2759"/>
<evidence type="ECO:0000313" key="3">
    <source>
        <dbReference type="EMBL" id="KIX09031.1"/>
    </source>
</evidence>
<dbReference type="CDD" id="cd00201">
    <property type="entry name" value="WW"/>
    <property type="match status" value="1"/>
</dbReference>
<feature type="region of interest" description="Disordered" evidence="1">
    <location>
        <begin position="265"/>
        <end position="284"/>
    </location>
</feature>
<sequence>MSEYAPPAGPPPPKVPEGWKAVFNEQYKEWFYVNLHTKQSTWEKPTGPAPRPDEDAPPGAPPPSYSSGPNDPHVSDAKRPLESNNPYKHENETDEEMARRLQNEEDHPSNSRGASDDYYNSGNHGGPNPPGIQGGYPGAPSPSNPLPPRPESSGKSKGLFSKLLGKSSSSSPYPQHARPGAGYPPPPAGYQPGYPPQGYPPQGYGGYPPQGYGGYPPGGYGGGYGAPPRKSGGLGAGGAAALGLGGGLLGGALLADAINDGDQDAYQEGYEDGAGGGDFDGGDF</sequence>
<organism evidence="3 4">
    <name type="scientific">Rhinocladiella mackenziei CBS 650.93</name>
    <dbReference type="NCBI Taxonomy" id="1442369"/>
    <lineage>
        <taxon>Eukaryota</taxon>
        <taxon>Fungi</taxon>
        <taxon>Dikarya</taxon>
        <taxon>Ascomycota</taxon>
        <taxon>Pezizomycotina</taxon>
        <taxon>Eurotiomycetes</taxon>
        <taxon>Chaetothyriomycetidae</taxon>
        <taxon>Chaetothyriales</taxon>
        <taxon>Herpotrichiellaceae</taxon>
        <taxon>Rhinocladiella</taxon>
    </lineage>
</organism>
<dbReference type="STRING" id="1442369.A0A0D2J094"/>
<feature type="compositionally biased region" description="Low complexity" evidence="1">
    <location>
        <begin position="151"/>
        <end position="171"/>
    </location>
</feature>
<name>A0A0D2J094_9EURO</name>
<feature type="compositionally biased region" description="Pro residues" evidence="1">
    <location>
        <begin position="139"/>
        <end position="150"/>
    </location>
</feature>
<gene>
    <name evidence="3" type="ORF">Z518_00109</name>
</gene>
<dbReference type="Proteomes" id="UP000053617">
    <property type="component" value="Unassembled WGS sequence"/>
</dbReference>
<accession>A0A0D2J094</accession>
<proteinExistence type="predicted"/>
<dbReference type="EMBL" id="KN847475">
    <property type="protein sequence ID" value="KIX09031.1"/>
    <property type="molecule type" value="Genomic_DNA"/>
</dbReference>
<dbReference type="PROSITE" id="PS01159">
    <property type="entry name" value="WW_DOMAIN_1"/>
    <property type="match status" value="1"/>
</dbReference>
<evidence type="ECO:0000313" key="4">
    <source>
        <dbReference type="Proteomes" id="UP000053617"/>
    </source>
</evidence>
<dbReference type="PROSITE" id="PS50020">
    <property type="entry name" value="WW_DOMAIN_2"/>
    <property type="match status" value="1"/>
</dbReference>
<protein>
    <recommendedName>
        <fullName evidence="2">WW domain-containing protein</fullName>
    </recommendedName>
</protein>
<reference evidence="3 4" key="1">
    <citation type="submission" date="2015-01" db="EMBL/GenBank/DDBJ databases">
        <title>The Genome Sequence of Rhinocladiella mackenzie CBS 650.93.</title>
        <authorList>
            <consortium name="The Broad Institute Genomics Platform"/>
            <person name="Cuomo C."/>
            <person name="de Hoog S."/>
            <person name="Gorbushina A."/>
            <person name="Stielow B."/>
            <person name="Teixiera M."/>
            <person name="Abouelleil A."/>
            <person name="Chapman S.B."/>
            <person name="Priest M."/>
            <person name="Young S.K."/>
            <person name="Wortman J."/>
            <person name="Nusbaum C."/>
            <person name="Birren B."/>
        </authorList>
    </citation>
    <scope>NUCLEOTIDE SEQUENCE [LARGE SCALE GENOMIC DNA]</scope>
    <source>
        <strain evidence="3 4">CBS 650.93</strain>
    </source>
</reference>
<feature type="compositionally biased region" description="Gly residues" evidence="1">
    <location>
        <begin position="272"/>
        <end position="284"/>
    </location>
</feature>
<keyword evidence="4" id="KW-1185">Reference proteome</keyword>
<dbReference type="RefSeq" id="XP_013276167.1">
    <property type="nucleotide sequence ID" value="XM_013420713.1"/>
</dbReference>
<dbReference type="InterPro" id="IPR001202">
    <property type="entry name" value="WW_dom"/>
</dbReference>
<feature type="domain" description="WW" evidence="2">
    <location>
        <begin position="13"/>
        <end position="47"/>
    </location>
</feature>